<sequence>MIVLDLRCDHNHRFEGWFGSADAFAEQCARGLVSCPECGSTAIDRLPSAPYVQTRQPQPPAAQPDKPRSAVPERASAGAPPSAARPFAAPPAAEAAIAFAVAALRRMSRDAEDVGERFPDEARRIHYGEIEARSIRGQASRDELGELLEEGITVLPVPPDEDLH</sequence>
<dbReference type="OrthoDB" id="5295943at2"/>
<organism evidence="2 3">
    <name type="scientific">Thauera phenolivorans</name>
    <dbReference type="NCBI Taxonomy" id="1792543"/>
    <lineage>
        <taxon>Bacteria</taxon>
        <taxon>Pseudomonadati</taxon>
        <taxon>Pseudomonadota</taxon>
        <taxon>Betaproteobacteria</taxon>
        <taxon>Rhodocyclales</taxon>
        <taxon>Zoogloeaceae</taxon>
        <taxon>Thauera</taxon>
    </lineage>
</organism>
<proteinExistence type="predicted"/>
<feature type="compositionally biased region" description="Low complexity" evidence="1">
    <location>
        <begin position="72"/>
        <end position="88"/>
    </location>
</feature>
<reference evidence="2 3" key="1">
    <citation type="journal article" date="2020" name="Biotechnol. Biofuels">
        <title>New insights from the biogas microbiome by comprehensive genome-resolved metagenomics of nearly 1600 species originating from multiple anaerobic digesters.</title>
        <authorList>
            <person name="Campanaro S."/>
            <person name="Treu L."/>
            <person name="Rodriguez-R L.M."/>
            <person name="Kovalovszki A."/>
            <person name="Ziels R.M."/>
            <person name="Maus I."/>
            <person name="Zhu X."/>
            <person name="Kougias P.G."/>
            <person name="Basile A."/>
            <person name="Luo G."/>
            <person name="Schluter A."/>
            <person name="Konstantinidis K.T."/>
            <person name="Angelidaki I."/>
        </authorList>
    </citation>
    <scope>NUCLEOTIDE SEQUENCE [LARGE SCALE GENOMIC DNA]</scope>
    <source>
        <strain evidence="2">AS06rmzACSIP_256</strain>
    </source>
</reference>
<dbReference type="PIRSF" id="PIRSF032131">
    <property type="entry name" value="UCP032131"/>
    <property type="match status" value="1"/>
</dbReference>
<accession>A0A7X7R808</accession>
<name>A0A7X7R808_9RHOO</name>
<dbReference type="AlphaFoldDB" id="A0A7X7R808"/>
<protein>
    <submittedName>
        <fullName evidence="2">DUF1178 family protein</fullName>
    </submittedName>
</protein>
<dbReference type="EMBL" id="JAAYYV010000206">
    <property type="protein sequence ID" value="NLF54282.1"/>
    <property type="molecule type" value="Genomic_DNA"/>
</dbReference>
<evidence type="ECO:0000313" key="3">
    <source>
        <dbReference type="Proteomes" id="UP000536534"/>
    </source>
</evidence>
<feature type="region of interest" description="Disordered" evidence="1">
    <location>
        <begin position="51"/>
        <end position="88"/>
    </location>
</feature>
<comment type="caution">
    <text evidence="2">The sequence shown here is derived from an EMBL/GenBank/DDBJ whole genome shotgun (WGS) entry which is preliminary data.</text>
</comment>
<evidence type="ECO:0000256" key="1">
    <source>
        <dbReference type="SAM" id="MobiDB-lite"/>
    </source>
</evidence>
<dbReference type="RefSeq" id="WP_068805008.1">
    <property type="nucleotide sequence ID" value="NZ_MBFM01000002.1"/>
</dbReference>
<gene>
    <name evidence="2" type="ORF">GX576_07780</name>
</gene>
<dbReference type="Pfam" id="PF06676">
    <property type="entry name" value="DUF1178"/>
    <property type="match status" value="1"/>
</dbReference>
<dbReference type="InterPro" id="IPR009562">
    <property type="entry name" value="DUF1178"/>
</dbReference>
<evidence type="ECO:0000313" key="2">
    <source>
        <dbReference type="EMBL" id="NLF54282.1"/>
    </source>
</evidence>
<dbReference type="Proteomes" id="UP000536534">
    <property type="component" value="Unassembled WGS sequence"/>
</dbReference>